<evidence type="ECO:0000313" key="4">
    <source>
        <dbReference type="Proteomes" id="UP001055940"/>
    </source>
</evidence>
<dbReference type="Pfam" id="PF21810">
    <property type="entry name" value="DUF6880"/>
    <property type="match status" value="1"/>
</dbReference>
<accession>A0ABY5DDR0</accession>
<dbReference type="EMBL" id="CP099837">
    <property type="protein sequence ID" value="USY22471.1"/>
    <property type="molecule type" value="Genomic_DNA"/>
</dbReference>
<proteinExistence type="predicted"/>
<dbReference type="Pfam" id="PF04434">
    <property type="entry name" value="SWIM"/>
    <property type="match status" value="1"/>
</dbReference>
<name>A0ABY5DDR0_9ACTN</name>
<dbReference type="Proteomes" id="UP001055940">
    <property type="component" value="Chromosome"/>
</dbReference>
<organism evidence="3 4">
    <name type="scientific">Nocardiopsis exhalans</name>
    <dbReference type="NCBI Taxonomy" id="163604"/>
    <lineage>
        <taxon>Bacteria</taxon>
        <taxon>Bacillati</taxon>
        <taxon>Actinomycetota</taxon>
        <taxon>Actinomycetes</taxon>
        <taxon>Streptosporangiales</taxon>
        <taxon>Nocardiopsidaceae</taxon>
        <taxon>Nocardiopsis</taxon>
    </lineage>
</organism>
<dbReference type="InterPro" id="IPR007527">
    <property type="entry name" value="Znf_SWIM"/>
</dbReference>
<reference evidence="3" key="1">
    <citation type="submission" date="2022-06" db="EMBL/GenBank/DDBJ databases">
        <authorList>
            <person name="Ping M."/>
        </authorList>
    </citation>
    <scope>NUCLEOTIDE SEQUENCE</scope>
    <source>
        <strain evidence="3">JCM11759T</strain>
    </source>
</reference>
<keyword evidence="1" id="KW-0479">Metal-binding</keyword>
<feature type="domain" description="SWIM-type" evidence="2">
    <location>
        <begin position="48"/>
        <end position="85"/>
    </location>
</feature>
<gene>
    <name evidence="3" type="ORF">NE857_13165</name>
</gene>
<evidence type="ECO:0000256" key="1">
    <source>
        <dbReference type="PROSITE-ProRule" id="PRU00325"/>
    </source>
</evidence>
<keyword evidence="4" id="KW-1185">Reference proteome</keyword>
<dbReference type="PROSITE" id="PS50966">
    <property type="entry name" value="ZF_SWIM"/>
    <property type="match status" value="1"/>
</dbReference>
<protein>
    <recommendedName>
        <fullName evidence="2">SWIM-type domain-containing protein</fullName>
    </recommendedName>
</protein>
<keyword evidence="1" id="KW-0862">Zinc</keyword>
<keyword evidence="1" id="KW-0863">Zinc-finger</keyword>
<evidence type="ECO:0000313" key="3">
    <source>
        <dbReference type="EMBL" id="USY22471.1"/>
    </source>
</evidence>
<dbReference type="RefSeq" id="WP_254421244.1">
    <property type="nucleotide sequence ID" value="NZ_BAAAJB010000067.1"/>
</dbReference>
<evidence type="ECO:0000259" key="2">
    <source>
        <dbReference type="PROSITE" id="PS50966"/>
    </source>
</evidence>
<dbReference type="InterPro" id="IPR049245">
    <property type="entry name" value="DUF6880"/>
</dbReference>
<sequence length="540" mass="59684">MPSYTREDLIHFAGAKSYHRGVDYVSQVSEVTFDGRTVRGTVTGTHVYRVELTPTGRGMEWDCDCPWAEEANFCKHCVALGLVYLYDSEHAVEVPKAPDLRSYLDSLGTDELVDLVLAAADDDPGFRRRLETSAELAGGLLGGAGARARMERALRIDDLVEYRQAREYAGTVHRVVGELEGLLERGEAAAAEELARHAITALNGQAGMVDDSAGHVGGAAAELVEVHVQACAAARPDASELAGWLLGLQVEGSGLPELLLDPYAEALGEAGLEAYGERLFAGGFSANEWTTRFLRSEYARLTGDTDLLVRVYGQGERVYYARIVEALHGAGRPEEALEWAFKGLREPGRPDQRLLDHLTRTLREQGRTEELQAVRWEAFERSPELTTYRALREDTPQSGWPAVREQALALLRRTASRRRAPHFPCTLVEVLLDEGDGEQVWAAAAEHGCDEDQWLRVAALREETRPEDAIGVYAAMVQAKLRSASTGLYPKAAELARRVYGLYGRLGREDQARSFLAELRSEHRRKRRFLAELDRVGLGG</sequence>